<keyword evidence="1 3" id="KW-0430">Lectin</keyword>
<evidence type="ECO:0000259" key="4">
    <source>
        <dbReference type="PROSITE" id="PS51304"/>
    </source>
</evidence>
<reference evidence="5" key="3">
    <citation type="submission" date="2025-09" db="UniProtKB">
        <authorList>
            <consortium name="Ensembl"/>
        </authorList>
    </citation>
    <scope>IDENTIFICATION</scope>
    <source>
        <strain evidence="5">Glennie</strain>
    </source>
</reference>
<reference evidence="5 6" key="1">
    <citation type="journal article" date="2008" name="Nature">
        <title>Genome analysis of the platypus reveals unique signatures of evolution.</title>
        <authorList>
            <person name="Warren W.C."/>
            <person name="Hillier L.W."/>
            <person name="Marshall Graves J.A."/>
            <person name="Birney E."/>
            <person name="Ponting C.P."/>
            <person name="Grutzner F."/>
            <person name="Belov K."/>
            <person name="Miller W."/>
            <person name="Clarke L."/>
            <person name="Chinwalla A.T."/>
            <person name="Yang S.P."/>
            <person name="Heger A."/>
            <person name="Locke D.P."/>
            <person name="Miethke P."/>
            <person name="Waters P.D."/>
            <person name="Veyrunes F."/>
            <person name="Fulton L."/>
            <person name="Fulton B."/>
            <person name="Graves T."/>
            <person name="Wallis J."/>
            <person name="Puente X.S."/>
            <person name="Lopez-Otin C."/>
            <person name="Ordonez G.R."/>
            <person name="Eichler E.E."/>
            <person name="Chen L."/>
            <person name="Cheng Z."/>
            <person name="Deakin J.E."/>
            <person name="Alsop A."/>
            <person name="Thompson K."/>
            <person name="Kirby P."/>
            <person name="Papenfuss A.T."/>
            <person name="Wakefield M.J."/>
            <person name="Olender T."/>
            <person name="Lancet D."/>
            <person name="Huttley G.A."/>
            <person name="Smit A.F."/>
            <person name="Pask A."/>
            <person name="Temple-Smith P."/>
            <person name="Batzer M.A."/>
            <person name="Walker J.A."/>
            <person name="Konkel M.K."/>
            <person name="Harris R.S."/>
            <person name="Whittington C.M."/>
            <person name="Wong E.S."/>
            <person name="Gemmell N.J."/>
            <person name="Buschiazzo E."/>
            <person name="Vargas Jentzsch I.M."/>
            <person name="Merkel A."/>
            <person name="Schmitz J."/>
            <person name="Zemann A."/>
            <person name="Churakov G."/>
            <person name="Kriegs J.O."/>
            <person name="Brosius J."/>
            <person name="Murchison E.P."/>
            <person name="Sachidanandam R."/>
            <person name="Smith C."/>
            <person name="Hannon G.J."/>
            <person name="Tsend-Ayush E."/>
            <person name="McMillan D."/>
            <person name="Attenborough R."/>
            <person name="Rens W."/>
            <person name="Ferguson-Smith M."/>
            <person name="Lefevre C.M."/>
            <person name="Sharp J.A."/>
            <person name="Nicholas K.R."/>
            <person name="Ray D.A."/>
            <person name="Kube M."/>
            <person name="Reinhardt R."/>
            <person name="Pringle T.H."/>
            <person name="Taylor J."/>
            <person name="Jones R.C."/>
            <person name="Nixon B."/>
            <person name="Dacheux J.L."/>
            <person name="Niwa H."/>
            <person name="Sekita Y."/>
            <person name="Huang X."/>
            <person name="Stark A."/>
            <person name="Kheradpour P."/>
            <person name="Kellis M."/>
            <person name="Flicek P."/>
            <person name="Chen Y."/>
            <person name="Webber C."/>
            <person name="Hardison R."/>
            <person name="Nelson J."/>
            <person name="Hallsworth-Pepin K."/>
            <person name="Delehaunty K."/>
            <person name="Markovic C."/>
            <person name="Minx P."/>
            <person name="Feng Y."/>
            <person name="Kremitzki C."/>
            <person name="Mitreva M."/>
            <person name="Glasscock J."/>
            <person name="Wylie T."/>
            <person name="Wohldmann P."/>
            <person name="Thiru P."/>
            <person name="Nhan M.N."/>
            <person name="Pohl C.S."/>
            <person name="Smith S.M."/>
            <person name="Hou S."/>
            <person name="Nefedov M."/>
            <person name="de Jong P.J."/>
            <person name="Renfree M.B."/>
            <person name="Mardis E.R."/>
            <person name="Wilson R.K."/>
        </authorList>
    </citation>
    <scope>NUCLEOTIDE SEQUENCE [LARGE SCALE GENOMIC DNA]</scope>
    <source>
        <strain evidence="5 6">Glennie</strain>
    </source>
</reference>
<proteinExistence type="predicted"/>
<dbReference type="FunFam" id="2.60.120.200:FF:000023">
    <property type="entry name" value="Galectin"/>
    <property type="match status" value="1"/>
</dbReference>
<dbReference type="Proteomes" id="UP000002279">
    <property type="component" value="Chromosome 17"/>
</dbReference>
<dbReference type="PROSITE" id="PS51304">
    <property type="entry name" value="GALECTIN"/>
    <property type="match status" value="2"/>
</dbReference>
<evidence type="ECO:0000313" key="5">
    <source>
        <dbReference type="Ensembl" id="ENSOANP00000014677.2"/>
    </source>
</evidence>
<dbReference type="Ensembl" id="ENSOANT00000014680.3">
    <property type="protein sequence ID" value="ENSOANP00000014677.2"/>
    <property type="gene ID" value="ENSOANG00000009219.4"/>
</dbReference>
<dbReference type="SUPFAM" id="SSF49899">
    <property type="entry name" value="Concanavalin A-like lectins/glucanases"/>
    <property type="match status" value="2"/>
</dbReference>
<dbReference type="GO" id="GO:0016936">
    <property type="term" value="F:galactoside binding"/>
    <property type="evidence" value="ECO:0000318"/>
    <property type="project" value="GO_Central"/>
</dbReference>
<sequence length="336" mass="37960">MSFFLLQYVPFSGSILGGLKDGLQIIINGTVLLTGSNRFAVNLQCGGNDEDIAFHFNPRFEDGNYVVCNTKEKDKWGKEERKMKMPFQKGLPFEIRILVQSSSFLVTVNGSYFLEYQHRLPFHRVDTINVQGSVRLTFIDFQVRVGDPRAPIRTDPGDSSYFGTGGKCDLILLQRPTPPWADALIITIIRSATGRSASQQQESTVMPYSTPILGGLYPSKAIIISGTVLPHATRFHINLRRGGDVAFHLNPRFNENTIVRNTQVGQSWGTEERNMNFLMPFSPGQMFTMYILCENHCFKVIVNGQHLFDYTHRLLDFQNINQLEIGGDIHVTHVRA</sequence>
<dbReference type="InterPro" id="IPR044156">
    <property type="entry name" value="Galectin-like"/>
</dbReference>
<dbReference type="PANTHER" id="PTHR11346:SF80">
    <property type="entry name" value="GALECTIN-9C"/>
    <property type="match status" value="1"/>
</dbReference>
<evidence type="ECO:0000256" key="3">
    <source>
        <dbReference type="RuleBase" id="RU102079"/>
    </source>
</evidence>
<dbReference type="GO" id="GO:0005829">
    <property type="term" value="C:cytosol"/>
    <property type="evidence" value="ECO:0000318"/>
    <property type="project" value="GO_Central"/>
</dbReference>
<dbReference type="Gene3D" id="2.60.120.200">
    <property type="match status" value="2"/>
</dbReference>
<dbReference type="PANTHER" id="PTHR11346">
    <property type="entry name" value="GALECTIN"/>
    <property type="match status" value="1"/>
</dbReference>
<dbReference type="CDD" id="cd00070">
    <property type="entry name" value="GLECT"/>
    <property type="match status" value="2"/>
</dbReference>
<feature type="domain" description="Galectin" evidence="4">
    <location>
        <begin position="11"/>
        <end position="142"/>
    </location>
</feature>
<dbReference type="FunFam" id="2.60.120.200:FF:000078">
    <property type="entry name" value="Galectin"/>
    <property type="match status" value="1"/>
</dbReference>
<dbReference type="Bgee" id="ENSOANG00000009219">
    <property type="expression patterns" value="Expressed in liver and 4 other cell types or tissues"/>
</dbReference>
<dbReference type="SMART" id="SM00276">
    <property type="entry name" value="GLECT"/>
    <property type="match status" value="2"/>
</dbReference>
<evidence type="ECO:0000256" key="1">
    <source>
        <dbReference type="ARBA" id="ARBA00022734"/>
    </source>
</evidence>
<accession>F7G6K8</accession>
<keyword evidence="2" id="KW-0677">Repeat</keyword>
<dbReference type="GO" id="GO:0010628">
    <property type="term" value="P:positive regulation of gene expression"/>
    <property type="evidence" value="ECO:0000318"/>
    <property type="project" value="GO_Central"/>
</dbReference>
<dbReference type="InterPro" id="IPR001079">
    <property type="entry name" value="Galectin_CRD"/>
</dbReference>
<dbReference type="GO" id="GO:2000562">
    <property type="term" value="P:negative regulation of CD4-positive, alpha-beta T cell proliferation"/>
    <property type="evidence" value="ECO:0000318"/>
    <property type="project" value="GO_Central"/>
</dbReference>
<dbReference type="Pfam" id="PF00337">
    <property type="entry name" value="Gal-bind_lectin"/>
    <property type="match status" value="2"/>
</dbReference>
<dbReference type="AlphaFoldDB" id="F7G6K8"/>
<dbReference type="InParanoid" id="F7G6K8"/>
<dbReference type="InterPro" id="IPR013320">
    <property type="entry name" value="ConA-like_dom_sf"/>
</dbReference>
<dbReference type="GO" id="GO:0030246">
    <property type="term" value="F:carbohydrate binding"/>
    <property type="evidence" value="ECO:0000318"/>
    <property type="project" value="GO_Central"/>
</dbReference>
<organism evidence="5 6">
    <name type="scientific">Ornithorhynchus anatinus</name>
    <name type="common">Duckbill platypus</name>
    <dbReference type="NCBI Taxonomy" id="9258"/>
    <lineage>
        <taxon>Eukaryota</taxon>
        <taxon>Metazoa</taxon>
        <taxon>Chordata</taxon>
        <taxon>Craniata</taxon>
        <taxon>Vertebrata</taxon>
        <taxon>Euteleostomi</taxon>
        <taxon>Mammalia</taxon>
        <taxon>Monotremata</taxon>
        <taxon>Ornithorhynchidae</taxon>
        <taxon>Ornithorhynchus</taxon>
    </lineage>
</organism>
<evidence type="ECO:0000313" key="6">
    <source>
        <dbReference type="Proteomes" id="UP000002279"/>
    </source>
</evidence>
<protein>
    <recommendedName>
        <fullName evidence="3">Galectin</fullName>
    </recommendedName>
</protein>
<name>F7G6K8_ORNAN</name>
<feature type="domain" description="Galectin" evidence="4">
    <location>
        <begin position="208"/>
        <end position="336"/>
    </location>
</feature>
<keyword evidence="6" id="KW-1185">Reference proteome</keyword>
<dbReference type="GO" id="GO:0005634">
    <property type="term" value="C:nucleus"/>
    <property type="evidence" value="ECO:0000318"/>
    <property type="project" value="GO_Central"/>
</dbReference>
<dbReference type="SMART" id="SM00908">
    <property type="entry name" value="Gal-bind_lectin"/>
    <property type="match status" value="2"/>
</dbReference>
<dbReference type="OMA" id="GVHWGGR"/>
<reference evidence="5" key="2">
    <citation type="submission" date="2025-08" db="UniProtKB">
        <authorList>
            <consortium name="Ensembl"/>
        </authorList>
    </citation>
    <scope>IDENTIFICATION</scope>
    <source>
        <strain evidence="5">Glennie</strain>
    </source>
</reference>
<dbReference type="GO" id="GO:0032689">
    <property type="term" value="P:negative regulation of type II interferon production"/>
    <property type="evidence" value="ECO:0000318"/>
    <property type="project" value="GO_Central"/>
</dbReference>
<dbReference type="GeneTree" id="ENSGT00940000162258"/>
<dbReference type="FunCoup" id="F7G6K8">
    <property type="interactions" value="305"/>
</dbReference>
<evidence type="ECO:0000256" key="2">
    <source>
        <dbReference type="ARBA" id="ARBA00022737"/>
    </source>
</evidence>